<dbReference type="InterPro" id="IPR042245">
    <property type="entry name" value="Tgt2/MlaC_sf"/>
</dbReference>
<dbReference type="eggNOG" id="COG2854">
    <property type="taxonomic scope" value="Bacteria"/>
</dbReference>
<dbReference type="HOGENOM" id="CLU_094502_3_0_6"/>
<dbReference type="PANTHER" id="PTHR36573">
    <property type="entry name" value="INTERMEMBRANE PHOSPHOLIPID TRANSPORT SYSTEM BINDING PROTEIN MLAC"/>
    <property type="match status" value="1"/>
</dbReference>
<dbReference type="Pfam" id="PF05494">
    <property type="entry name" value="MlaC"/>
    <property type="match status" value="1"/>
</dbReference>
<dbReference type="AlphaFoldDB" id="K7A6Z9"/>
<dbReference type="PIRSF" id="PIRSF004649">
    <property type="entry name" value="MlaC"/>
    <property type="match status" value="1"/>
</dbReference>
<feature type="signal peptide" evidence="1">
    <location>
        <begin position="1"/>
        <end position="30"/>
    </location>
</feature>
<dbReference type="OrthoDB" id="9787053at2"/>
<feature type="chain" id="PRO_5003898827" evidence="1">
    <location>
        <begin position="31"/>
        <end position="219"/>
    </location>
</feature>
<evidence type="ECO:0000256" key="1">
    <source>
        <dbReference type="SAM" id="SignalP"/>
    </source>
</evidence>
<keyword evidence="1" id="KW-0732">Signal</keyword>
<dbReference type="STRING" id="1129794.C427_0750"/>
<dbReference type="EMBL" id="CP003837">
    <property type="protein sequence ID" value="AGH42859.1"/>
    <property type="molecule type" value="Genomic_DNA"/>
</dbReference>
<name>K7A6Z9_9ALTE</name>
<dbReference type="Proteomes" id="UP000011864">
    <property type="component" value="Chromosome"/>
</dbReference>
<evidence type="ECO:0000313" key="3">
    <source>
        <dbReference type="Proteomes" id="UP000011864"/>
    </source>
</evidence>
<dbReference type="Gene3D" id="3.10.450.710">
    <property type="entry name" value="Tgt2/MlaC"/>
    <property type="match status" value="1"/>
</dbReference>
<dbReference type="PANTHER" id="PTHR36573:SF1">
    <property type="entry name" value="INTERMEMBRANE PHOSPHOLIPID TRANSPORT SYSTEM BINDING PROTEIN MLAC"/>
    <property type="match status" value="1"/>
</dbReference>
<protein>
    <submittedName>
        <fullName evidence="2">Toluene tolerance family protein</fullName>
    </submittedName>
</protein>
<reference evidence="2 3" key="1">
    <citation type="journal article" date="2013" name="Genome Announc.">
        <title>Complete Genome Sequence of Glaciecola psychrophila Strain 170T.</title>
        <authorList>
            <person name="Yin J."/>
            <person name="Chen J."/>
            <person name="Liu G."/>
            <person name="Yu Y."/>
            <person name="Song L."/>
            <person name="Wang X."/>
            <person name="Qu X."/>
        </authorList>
    </citation>
    <scope>NUCLEOTIDE SEQUENCE [LARGE SCALE GENOMIC DNA]</scope>
    <source>
        <strain evidence="2 3">170</strain>
    </source>
</reference>
<dbReference type="KEGG" id="gps:C427_0750"/>
<organism evidence="2 3">
    <name type="scientific">Paraglaciecola psychrophila 170</name>
    <dbReference type="NCBI Taxonomy" id="1129794"/>
    <lineage>
        <taxon>Bacteria</taxon>
        <taxon>Pseudomonadati</taxon>
        <taxon>Pseudomonadota</taxon>
        <taxon>Gammaproteobacteria</taxon>
        <taxon>Alteromonadales</taxon>
        <taxon>Alteromonadaceae</taxon>
        <taxon>Paraglaciecola</taxon>
    </lineage>
</organism>
<keyword evidence="3" id="KW-1185">Reference proteome</keyword>
<accession>K7A6Z9</accession>
<gene>
    <name evidence="2" type="ORF">C427_0750</name>
</gene>
<dbReference type="InterPro" id="IPR008869">
    <property type="entry name" value="MlaC/ttg2D"/>
</dbReference>
<sequence length="219" mass="24719">MSTTFLKTIKIISQSGLLILASVLTSSSHAELLNPQVLLQQVTNATFQRIELDQQSIQSNPNHLREIIEQELMPHVDHRFAAFKVLGSQFRSVPKDKIPEFVSEFKQYLVSNFAVALASYGGQELLFEPVKDTENQTSMSIKALIRQAGRPDINISFKLRKSNKTQEWKTYDLVAEGISLLSSKRSEFESMIRQQGIQAVIDVMKNKNNKPLNIASNVN</sequence>
<proteinExistence type="predicted"/>
<evidence type="ECO:0000313" key="2">
    <source>
        <dbReference type="EMBL" id="AGH42859.1"/>
    </source>
</evidence>
<dbReference type="PATRIC" id="fig|1129794.4.peg.740"/>
<dbReference type="RefSeq" id="WP_007636044.1">
    <property type="nucleotide sequence ID" value="NC_020514.1"/>
</dbReference>